<keyword evidence="1" id="KW-0805">Transcription regulation</keyword>
<dbReference type="InterPro" id="IPR051534">
    <property type="entry name" value="CBASS_pafABC_assoc_protein"/>
</dbReference>
<dbReference type="InterPro" id="IPR036390">
    <property type="entry name" value="WH_DNA-bd_sf"/>
</dbReference>
<dbReference type="RefSeq" id="WP_265420062.1">
    <property type="nucleotide sequence ID" value="NZ_CP093443.1"/>
</dbReference>
<keyword evidence="2" id="KW-0804">Transcription</keyword>
<keyword evidence="5" id="KW-1185">Reference proteome</keyword>
<feature type="domain" description="HTH deoR-type" evidence="3">
    <location>
        <begin position="10"/>
        <end position="65"/>
    </location>
</feature>
<dbReference type="InterPro" id="IPR036388">
    <property type="entry name" value="WH-like_DNA-bd_sf"/>
</dbReference>
<protein>
    <submittedName>
        <fullName evidence="4">WYL domain-containing protein</fullName>
    </submittedName>
</protein>
<dbReference type="Gene3D" id="1.10.10.10">
    <property type="entry name" value="Winged helix-like DNA-binding domain superfamily/Winged helix DNA-binding domain"/>
    <property type="match status" value="1"/>
</dbReference>
<dbReference type="InterPro" id="IPR026881">
    <property type="entry name" value="WYL_dom"/>
</dbReference>
<sequence length="322" mass="35833">MSDRAKSSEMPGRLLRLLTLLQTRGRWSAEELSDRLGVGRRTLRRDIDRLRALDYPVRSRTGPEGGYSLGGGTKLPPLQLADEEAVAVAIALASYGGGAAEAGIDSARIKIERLLPARLRGTYRRLADSIDVWQGPIEQSIPDADTLIELADAATEHRQVSFMHERRDGGLSMRQVQPHRLATLSGRWYLVAFDCDRNDWRSFRVDRINRVKVGHHRFEPAAIDAVDFLQRSFAAARYRFNATVSFGISAVELGRLYYGTIVGEVIDRADGGCDVHVSADSLDLVAQTLGRLLSLDVEGVLDVEGDEAVLKRLRTMRRRLPE</sequence>
<dbReference type="InterPro" id="IPR013196">
    <property type="entry name" value="HTH_11"/>
</dbReference>
<dbReference type="PROSITE" id="PS51000">
    <property type="entry name" value="HTH_DEOR_2"/>
    <property type="match status" value="1"/>
</dbReference>
<proteinExistence type="predicted"/>
<dbReference type="PROSITE" id="PS52050">
    <property type="entry name" value="WYL"/>
    <property type="match status" value="1"/>
</dbReference>
<dbReference type="EMBL" id="CP093443">
    <property type="protein sequence ID" value="UVI37524.1"/>
    <property type="molecule type" value="Genomic_DNA"/>
</dbReference>
<accession>A0ABY5SWK5</accession>
<dbReference type="Pfam" id="PF13280">
    <property type="entry name" value="WYL"/>
    <property type="match status" value="1"/>
</dbReference>
<dbReference type="InterPro" id="IPR001034">
    <property type="entry name" value="DeoR_HTH"/>
</dbReference>
<evidence type="ECO:0000256" key="1">
    <source>
        <dbReference type="ARBA" id="ARBA00023015"/>
    </source>
</evidence>
<gene>
    <name evidence="4" type="ORF">L1F31_07715</name>
</gene>
<dbReference type="PANTHER" id="PTHR34580:SF3">
    <property type="entry name" value="PROTEIN PAFB"/>
    <property type="match status" value="1"/>
</dbReference>
<dbReference type="PANTHER" id="PTHR34580">
    <property type="match status" value="1"/>
</dbReference>
<dbReference type="Pfam" id="PF08279">
    <property type="entry name" value="HTH_11"/>
    <property type="match status" value="1"/>
</dbReference>
<dbReference type="Proteomes" id="UP001064879">
    <property type="component" value="Chromosome"/>
</dbReference>
<reference evidence="4" key="1">
    <citation type="submission" date="2022-03" db="EMBL/GenBank/DDBJ databases">
        <title>Brevibacterium spongiae sp. nov., isolated from marine sponge.</title>
        <authorList>
            <person name="Li Z."/>
            <person name="Zhang M."/>
        </authorList>
    </citation>
    <scope>NUCLEOTIDE SEQUENCE</scope>
    <source>
        <strain evidence="4">WHS-Z9</strain>
    </source>
</reference>
<evidence type="ECO:0000256" key="2">
    <source>
        <dbReference type="ARBA" id="ARBA00023163"/>
    </source>
</evidence>
<name>A0ABY5SWK5_9MICO</name>
<dbReference type="SUPFAM" id="SSF46785">
    <property type="entry name" value="Winged helix' DNA-binding domain"/>
    <property type="match status" value="1"/>
</dbReference>
<evidence type="ECO:0000313" key="4">
    <source>
        <dbReference type="EMBL" id="UVI37524.1"/>
    </source>
</evidence>
<evidence type="ECO:0000313" key="5">
    <source>
        <dbReference type="Proteomes" id="UP001064879"/>
    </source>
</evidence>
<organism evidence="4 5">
    <name type="scientific">Brevibacterium spongiae</name>
    <dbReference type="NCBI Taxonomy" id="2909672"/>
    <lineage>
        <taxon>Bacteria</taxon>
        <taxon>Bacillati</taxon>
        <taxon>Actinomycetota</taxon>
        <taxon>Actinomycetes</taxon>
        <taxon>Micrococcales</taxon>
        <taxon>Brevibacteriaceae</taxon>
        <taxon>Brevibacterium</taxon>
    </lineage>
</organism>
<evidence type="ECO:0000259" key="3">
    <source>
        <dbReference type="PROSITE" id="PS51000"/>
    </source>
</evidence>